<proteinExistence type="predicted"/>
<dbReference type="Proteomes" id="UP000522864">
    <property type="component" value="Unassembled WGS sequence"/>
</dbReference>
<sequence length="106" mass="11492">MTTVYVQFTGDTQTVIMCSFCGPQDPDIYPNQGEVDDTDPRYLVFLDPSSTPAAILKAKQDQKAALLVSASQAVTPVFLALQLGDATDAETVAAKAWRDYYTALQP</sequence>
<dbReference type="EMBL" id="JACAQA010000058">
    <property type="protein sequence ID" value="NWB89442.1"/>
    <property type="molecule type" value="Genomic_DNA"/>
</dbReference>
<accession>A0A7Y7WZP1</accession>
<organism evidence="1 2">
    <name type="scientific">Pseudomonas gingeri</name>
    <dbReference type="NCBI Taxonomy" id="117681"/>
    <lineage>
        <taxon>Bacteria</taxon>
        <taxon>Pseudomonadati</taxon>
        <taxon>Pseudomonadota</taxon>
        <taxon>Gammaproteobacteria</taxon>
        <taxon>Pseudomonadales</taxon>
        <taxon>Pseudomonadaceae</taxon>
        <taxon>Pseudomonas</taxon>
    </lineage>
</organism>
<name>A0A7Y7WZP1_9PSED</name>
<reference evidence="1 2" key="1">
    <citation type="submission" date="2020-04" db="EMBL/GenBank/DDBJ databases">
        <title>Molecular characterization of pseudomonads from Agaricus bisporus reveal novel blotch 2 pathogens in Western Europe.</title>
        <authorList>
            <person name="Taparia T."/>
            <person name="Krijger M."/>
            <person name="Haynes E."/>
            <person name="Elpinstone J.G."/>
            <person name="Noble R."/>
            <person name="Van Der Wolf J."/>
        </authorList>
    </citation>
    <scope>NUCLEOTIDE SEQUENCE [LARGE SCALE GENOMIC DNA]</scope>
    <source>
        <strain evidence="1 2">G9001</strain>
    </source>
</reference>
<dbReference type="RefSeq" id="WP_177104782.1">
    <property type="nucleotide sequence ID" value="NZ_JACAQA010000058.1"/>
</dbReference>
<dbReference type="InterPro" id="IPR003458">
    <property type="entry name" value="Phage_T4_Gp38_tail_assem"/>
</dbReference>
<evidence type="ECO:0000313" key="2">
    <source>
        <dbReference type="Proteomes" id="UP000522864"/>
    </source>
</evidence>
<protein>
    <submittedName>
        <fullName evidence="1">Tail fiber assembly protein</fullName>
    </submittedName>
</protein>
<comment type="caution">
    <text evidence="1">The sequence shown here is derived from an EMBL/GenBank/DDBJ whole genome shotgun (WGS) entry which is preliminary data.</text>
</comment>
<dbReference type="Pfam" id="PF02413">
    <property type="entry name" value="Caudo_TAP"/>
    <property type="match status" value="1"/>
</dbReference>
<gene>
    <name evidence="1" type="ORF">HX830_31735</name>
</gene>
<dbReference type="AlphaFoldDB" id="A0A7Y7WZP1"/>
<evidence type="ECO:0000313" key="1">
    <source>
        <dbReference type="EMBL" id="NWB89442.1"/>
    </source>
</evidence>